<evidence type="ECO:0000256" key="1">
    <source>
        <dbReference type="ARBA" id="ARBA00004141"/>
    </source>
</evidence>
<evidence type="ECO:0000313" key="7">
    <source>
        <dbReference type="Proteomes" id="UP000054408"/>
    </source>
</evidence>
<reference evidence="6 7" key="1">
    <citation type="submission" date="2010-05" db="EMBL/GenBank/DDBJ databases">
        <title>The Genome Sequence of Thecamonas trahens ATCC 50062.</title>
        <authorList>
            <consortium name="The Broad Institute Genome Sequencing Platform"/>
            <person name="Russ C."/>
            <person name="Cuomo C."/>
            <person name="Shea T."/>
            <person name="Young S.K."/>
            <person name="Zeng Q."/>
            <person name="Koehrsen M."/>
            <person name="Haas B."/>
            <person name="Borodovsky M."/>
            <person name="Guigo R."/>
            <person name="Alvarado L."/>
            <person name="Berlin A."/>
            <person name="Bochicchio J."/>
            <person name="Borenstein D."/>
            <person name="Chapman S."/>
            <person name="Chen Z."/>
            <person name="Freedman E."/>
            <person name="Gellesch M."/>
            <person name="Goldberg J."/>
            <person name="Griggs A."/>
            <person name="Gujja S."/>
            <person name="Heilman E."/>
            <person name="Heiman D."/>
            <person name="Hepburn T."/>
            <person name="Howarth C."/>
            <person name="Jen D."/>
            <person name="Larson L."/>
            <person name="Mehta T."/>
            <person name="Park D."/>
            <person name="Pearson M."/>
            <person name="Roberts A."/>
            <person name="Saif S."/>
            <person name="Shenoy N."/>
            <person name="Sisk P."/>
            <person name="Stolte C."/>
            <person name="Sykes S."/>
            <person name="Thomson T."/>
            <person name="Walk T."/>
            <person name="White J."/>
            <person name="Yandava C."/>
            <person name="Burger G."/>
            <person name="Gray M.W."/>
            <person name="Holland P.W.H."/>
            <person name="King N."/>
            <person name="Lang F.B.F."/>
            <person name="Roger A.J."/>
            <person name="Ruiz-Trillo I."/>
            <person name="Lander E."/>
            <person name="Nusbaum C."/>
        </authorList>
    </citation>
    <scope>NUCLEOTIDE SEQUENCE [LARGE SCALE GENOMIC DNA]</scope>
    <source>
        <strain evidence="6 7">ATCC 50062</strain>
    </source>
</reference>
<dbReference type="GeneID" id="25569565"/>
<evidence type="ECO:0000256" key="5">
    <source>
        <dbReference type="SAM" id="Phobius"/>
    </source>
</evidence>
<dbReference type="RefSeq" id="XP_013761760.1">
    <property type="nucleotide sequence ID" value="XM_013906306.1"/>
</dbReference>
<evidence type="ECO:0000256" key="3">
    <source>
        <dbReference type="ARBA" id="ARBA00022989"/>
    </source>
</evidence>
<name>A0A0L0DRI7_THETB</name>
<evidence type="ECO:0000256" key="4">
    <source>
        <dbReference type="ARBA" id="ARBA00023136"/>
    </source>
</evidence>
<dbReference type="PANTHER" id="PTHR23112:SF0">
    <property type="entry name" value="TRANSMEMBRANE PROTEIN 116"/>
    <property type="match status" value="1"/>
</dbReference>
<evidence type="ECO:0000256" key="2">
    <source>
        <dbReference type="ARBA" id="ARBA00022692"/>
    </source>
</evidence>
<protein>
    <submittedName>
        <fullName evidence="6">Uncharacterized protein</fullName>
    </submittedName>
</protein>
<dbReference type="EMBL" id="GL349438">
    <property type="protein sequence ID" value="KNC54606.1"/>
    <property type="molecule type" value="Genomic_DNA"/>
</dbReference>
<dbReference type="Gene3D" id="1.20.1070.10">
    <property type="entry name" value="Rhodopsin 7-helix transmembrane proteins"/>
    <property type="match status" value="1"/>
</dbReference>
<dbReference type="Proteomes" id="UP000054408">
    <property type="component" value="Unassembled WGS sequence"/>
</dbReference>
<comment type="subcellular location">
    <subcellularLocation>
        <location evidence="1">Membrane</location>
        <topology evidence="1">Multi-pass membrane protein</topology>
    </subcellularLocation>
</comment>
<dbReference type="AlphaFoldDB" id="A0A0L0DRI7"/>
<dbReference type="GO" id="GO:0007189">
    <property type="term" value="P:adenylate cyclase-activating G protein-coupled receptor signaling pathway"/>
    <property type="evidence" value="ECO:0007669"/>
    <property type="project" value="TreeGrafter"/>
</dbReference>
<gene>
    <name evidence="6" type="ORF">AMSG_11650</name>
</gene>
<keyword evidence="2 5" id="KW-0812">Transmembrane</keyword>
<keyword evidence="7" id="KW-1185">Reference proteome</keyword>
<organism evidence="6 7">
    <name type="scientific">Thecamonas trahens ATCC 50062</name>
    <dbReference type="NCBI Taxonomy" id="461836"/>
    <lineage>
        <taxon>Eukaryota</taxon>
        <taxon>Apusozoa</taxon>
        <taxon>Apusomonadida</taxon>
        <taxon>Apusomonadidae</taxon>
        <taxon>Thecamonas</taxon>
    </lineage>
</organism>
<keyword evidence="4 5" id="KW-0472">Membrane</keyword>
<dbReference type="PANTHER" id="PTHR23112">
    <property type="entry name" value="G PROTEIN-COUPLED RECEPTOR 157-RELATED"/>
    <property type="match status" value="1"/>
</dbReference>
<feature type="transmembrane region" description="Helical" evidence="5">
    <location>
        <begin position="103"/>
        <end position="124"/>
    </location>
</feature>
<accession>A0A0L0DRI7</accession>
<dbReference type="GO" id="GO:0005886">
    <property type="term" value="C:plasma membrane"/>
    <property type="evidence" value="ECO:0007669"/>
    <property type="project" value="TreeGrafter"/>
</dbReference>
<dbReference type="GO" id="GO:0004930">
    <property type="term" value="F:G protein-coupled receptor activity"/>
    <property type="evidence" value="ECO:0007669"/>
    <property type="project" value="TreeGrafter"/>
</dbReference>
<proteinExistence type="predicted"/>
<feature type="transmembrane region" description="Helical" evidence="5">
    <location>
        <begin position="144"/>
        <end position="168"/>
    </location>
</feature>
<evidence type="ECO:0000313" key="6">
    <source>
        <dbReference type="EMBL" id="KNC54606.1"/>
    </source>
</evidence>
<sequence length="289" mass="31917">MWRLEEYKAHGSIGWSFVFVRWGTLEVVDDLHRSACIVLGAVIEASYLSQMLFTFLLSLNLFVQVRLSLAPGLSPAQVFATAASSVSSRSGAPRPRSPVLVELCYLFYGLVLPFGYVGCLLWRAPYRTSPLGWCAPTSRLYIGIPLLVHFVATALLLAAVLVSLRTGIKSAGMFAEKGRRVELKALRRFSMFLVPVLVTMMPVVVLSVFRTSHHCLPFALVFFLNIAFPAQAFLNAIVFGINKDLRRALSHSCCPPREETRVAEYPSLLGMGVSPTPSPIVFPSSRAHR</sequence>
<keyword evidence="3 5" id="KW-1133">Transmembrane helix</keyword>
<feature type="transmembrane region" description="Helical" evidence="5">
    <location>
        <begin position="189"/>
        <end position="210"/>
    </location>
</feature>
<feature type="transmembrane region" description="Helical" evidence="5">
    <location>
        <begin position="216"/>
        <end position="241"/>
    </location>
</feature>